<dbReference type="Proteomes" id="UP000004622">
    <property type="component" value="Unassembled WGS sequence"/>
</dbReference>
<dbReference type="InterPro" id="IPR029044">
    <property type="entry name" value="Nucleotide-diphossugar_trans"/>
</dbReference>
<protein>
    <recommendedName>
        <fullName evidence="3 7">UTP--glucose-1-phosphate uridylyltransferase</fullName>
        <ecNumber evidence="2 7">2.7.7.9</ecNumber>
    </recommendedName>
    <alternativeName>
        <fullName evidence="7">UDP-glucose pyrophosphorylase</fullName>
    </alternativeName>
</protein>
<dbReference type="SUPFAM" id="SSF53448">
    <property type="entry name" value="Nucleotide-diphospho-sugar transferases"/>
    <property type="match status" value="1"/>
</dbReference>
<evidence type="ECO:0000256" key="3">
    <source>
        <dbReference type="ARBA" id="ARBA00019048"/>
    </source>
</evidence>
<reference evidence="9 10" key="1">
    <citation type="journal article" date="2012" name="J. Bacteriol.">
        <title>Genome Sequence of Nitratireductor aquibiodomus Strain RA22.</title>
        <authorList>
            <person name="Singh A."/>
            <person name="Jangir P.K."/>
            <person name="Kumari C."/>
            <person name="Sharma R."/>
        </authorList>
    </citation>
    <scope>NUCLEOTIDE SEQUENCE [LARGE SCALE GENOMIC DNA]</scope>
    <source>
        <strain evidence="9 10">RA22</strain>
    </source>
</reference>
<proteinExistence type="inferred from homology"/>
<comment type="caution">
    <text evidence="9">The sequence shown here is derived from an EMBL/GenBank/DDBJ whole genome shotgun (WGS) entry which is preliminary data.</text>
</comment>
<dbReference type="GO" id="GO:0003983">
    <property type="term" value="F:UTP:glucose-1-phosphate uridylyltransferase activity"/>
    <property type="evidence" value="ECO:0007669"/>
    <property type="project" value="UniProtKB-EC"/>
</dbReference>
<dbReference type="OrthoDB" id="9803306at2"/>
<organism evidence="9 10">
    <name type="scientific">Nitratireductor aquibiodomus RA22</name>
    <dbReference type="NCBI Taxonomy" id="1189611"/>
    <lineage>
        <taxon>Bacteria</taxon>
        <taxon>Pseudomonadati</taxon>
        <taxon>Pseudomonadota</taxon>
        <taxon>Alphaproteobacteria</taxon>
        <taxon>Hyphomicrobiales</taxon>
        <taxon>Phyllobacteriaceae</taxon>
        <taxon>Nitratireductor</taxon>
    </lineage>
</organism>
<dbReference type="Gene3D" id="3.90.550.10">
    <property type="entry name" value="Spore Coat Polysaccharide Biosynthesis Protein SpsA, Chain A"/>
    <property type="match status" value="1"/>
</dbReference>
<comment type="catalytic activity">
    <reaction evidence="6 7">
        <text>alpha-D-glucose 1-phosphate + UTP + H(+) = UDP-alpha-D-glucose + diphosphate</text>
        <dbReference type="Rhea" id="RHEA:19889"/>
        <dbReference type="ChEBI" id="CHEBI:15378"/>
        <dbReference type="ChEBI" id="CHEBI:33019"/>
        <dbReference type="ChEBI" id="CHEBI:46398"/>
        <dbReference type="ChEBI" id="CHEBI:58601"/>
        <dbReference type="ChEBI" id="CHEBI:58885"/>
        <dbReference type="EC" id="2.7.7.9"/>
    </reaction>
</comment>
<evidence type="ECO:0000256" key="5">
    <source>
        <dbReference type="ARBA" id="ARBA00022695"/>
    </source>
</evidence>
<dbReference type="STRING" id="204799.GCA_001696575_01335"/>
<dbReference type="Pfam" id="PF00483">
    <property type="entry name" value="NTP_transferase"/>
    <property type="match status" value="1"/>
</dbReference>
<dbReference type="EMBL" id="AJXZ01000026">
    <property type="protein sequence ID" value="EIM74627.1"/>
    <property type="molecule type" value="Genomic_DNA"/>
</dbReference>
<evidence type="ECO:0000259" key="8">
    <source>
        <dbReference type="Pfam" id="PF00483"/>
    </source>
</evidence>
<evidence type="ECO:0000313" key="9">
    <source>
        <dbReference type="EMBL" id="EIM74627.1"/>
    </source>
</evidence>
<evidence type="ECO:0000256" key="1">
    <source>
        <dbReference type="ARBA" id="ARBA00006890"/>
    </source>
</evidence>
<dbReference type="AlphaFoldDB" id="I5BYH5"/>
<evidence type="ECO:0000313" key="10">
    <source>
        <dbReference type="Proteomes" id="UP000004622"/>
    </source>
</evidence>
<accession>I5BYH5</accession>
<dbReference type="GO" id="GO:0006011">
    <property type="term" value="P:UDP-alpha-D-glucose metabolic process"/>
    <property type="evidence" value="ECO:0007669"/>
    <property type="project" value="InterPro"/>
</dbReference>
<dbReference type="InterPro" id="IPR005771">
    <property type="entry name" value="GalU_uridylyltTrfase_bac/arc"/>
</dbReference>
<evidence type="ECO:0000256" key="2">
    <source>
        <dbReference type="ARBA" id="ARBA00012415"/>
    </source>
</evidence>
<evidence type="ECO:0000256" key="6">
    <source>
        <dbReference type="ARBA" id="ARBA00048128"/>
    </source>
</evidence>
<gene>
    <name evidence="9" type="ORF">A33O_10658</name>
</gene>
<feature type="domain" description="Nucleotidyl transferase" evidence="8">
    <location>
        <begin position="11"/>
        <end position="268"/>
    </location>
</feature>
<dbReference type="PANTHER" id="PTHR43197:SF1">
    <property type="entry name" value="UTP--GLUCOSE-1-PHOSPHATE URIDYLYLTRANSFERASE"/>
    <property type="match status" value="1"/>
</dbReference>
<keyword evidence="5 7" id="KW-0548">Nucleotidyltransferase</keyword>
<evidence type="ECO:0000256" key="7">
    <source>
        <dbReference type="RuleBase" id="RU361259"/>
    </source>
</evidence>
<keyword evidence="4 7" id="KW-0808">Transferase</keyword>
<dbReference type="PANTHER" id="PTHR43197">
    <property type="entry name" value="UTP--GLUCOSE-1-PHOSPHATE URIDYLYLTRANSFERASE"/>
    <property type="match status" value="1"/>
</dbReference>
<name>I5BYH5_9HYPH</name>
<dbReference type="NCBIfam" id="TIGR01099">
    <property type="entry name" value="galU"/>
    <property type="match status" value="1"/>
</dbReference>
<evidence type="ECO:0000256" key="4">
    <source>
        <dbReference type="ARBA" id="ARBA00022679"/>
    </source>
</evidence>
<comment type="similarity">
    <text evidence="1 7">Belongs to the UDPGP type 2 family.</text>
</comment>
<dbReference type="CDD" id="cd02541">
    <property type="entry name" value="UGPase_prokaryotic"/>
    <property type="match status" value="1"/>
</dbReference>
<sequence>MTKLRKAVFPVAGLGTRFLPATKAIPKEMLTVVDKPVIQYVVDEAREAGIEHFIFVTGRNKAVIEDHFDIQVELYDTLERRGKNEVLQRLHGMQPQPGQTSFTRQQEPLGLGHAVWCARELVGNEPFALLLPDMIMQAPKGCLSQMVEVFEKTGGNVVSVEECEPSQTHKYGIVGRGDDVAGGFEINAMVEKPKPEDAPSNFYINGRYILQPAIFDLLAQQERGAGGEIQLTDSMLTLMQRQPFHGYHFTGRTFDCGSPEGFVEANLAFALERPELREHVLRVVEASGRS</sequence>
<dbReference type="RefSeq" id="WP_007008563.1">
    <property type="nucleotide sequence ID" value="NZ_AJXZ01000026.1"/>
</dbReference>
<dbReference type="PATRIC" id="fig|1189611.3.peg.2164"/>
<dbReference type="EC" id="2.7.7.9" evidence="2 7"/>
<dbReference type="InterPro" id="IPR005835">
    <property type="entry name" value="NTP_transferase_dom"/>
</dbReference>